<evidence type="ECO:0000256" key="5">
    <source>
        <dbReference type="PROSITE-ProRule" id="PRU00284"/>
    </source>
</evidence>
<protein>
    <submittedName>
        <fullName evidence="10">Methyl-accepting chemotaxis protein</fullName>
    </submittedName>
</protein>
<dbReference type="PROSITE" id="PS50192">
    <property type="entry name" value="T_SNARE"/>
    <property type="match status" value="1"/>
</dbReference>
<keyword evidence="3 5" id="KW-0807">Transducer</keyword>
<gene>
    <name evidence="10" type="ORF">ACFSCV_15020</name>
</gene>
<evidence type="ECO:0000313" key="11">
    <source>
        <dbReference type="Proteomes" id="UP001597308"/>
    </source>
</evidence>
<keyword evidence="6" id="KW-1133">Transmembrane helix</keyword>
<accession>A0ABW4K938</accession>
<dbReference type="Proteomes" id="UP001597308">
    <property type="component" value="Unassembled WGS sequence"/>
</dbReference>
<name>A0ABW4K938_9HYPH</name>
<dbReference type="Gene3D" id="6.10.340.10">
    <property type="match status" value="1"/>
</dbReference>
<sequence>MTILFGSLRRSFVVSGATTTLLLAIVAAIGIWATTSLGASIRRAQIASDALRSHMTADMMHDALRADVLAAIEAGSRNLDQSSLLADLDTHVASLRQSLTEIRALPLPAELKEASDAVGGPLEAYVAMAEKLVPLAVENVGLARREVPRFMSAFRALEERMVTAGDLIEKHGAESAAANVALADTAASAMILALVAGVAATLVATVLIGRAIAPPIVALTDVMARLAEGDTTVEPPATARRDEIGAMARAVDVFKRNAIEMGRLEAEQARLKATTEESRKAEMRRLADRFEAEVMGVVAVVSASAGELRRNAEAMRAAADQTSGSSTAVAAAAEQATVNVRSVAEAASQLSSSIREIAQQVGSASGATATASDQAAGAVDLADRLAGAVIRIGEAVTLIGDVSAQTNLLALNATIEAARAGESGRGFAVVANEVKLLAAQTAKATQEINGHLDDVRNATGEMVKAIGLIDSSIRDVDAISSTIAAAVEEQGAATEDIARNMDEASGGTRDVTENIFSVGRAAERTGRTSDEIVGASGELARQAESLKTQMASFIAHIRAA</sequence>
<feature type="domain" description="Methyl-accepting transducer" evidence="7">
    <location>
        <begin position="297"/>
        <end position="540"/>
    </location>
</feature>
<feature type="transmembrane region" description="Helical" evidence="6">
    <location>
        <begin position="12"/>
        <end position="33"/>
    </location>
</feature>
<evidence type="ECO:0000259" key="9">
    <source>
        <dbReference type="PROSITE" id="PS50885"/>
    </source>
</evidence>
<keyword evidence="6" id="KW-0812">Transmembrane</keyword>
<feature type="domain" description="HAMP" evidence="9">
    <location>
        <begin position="210"/>
        <end position="263"/>
    </location>
</feature>
<dbReference type="PROSITE" id="PS50111">
    <property type="entry name" value="CHEMOTAXIS_TRANSDUC_2"/>
    <property type="match status" value="1"/>
</dbReference>
<organism evidence="10 11">
    <name type="scientific">Methylopila henanensis</name>
    <dbReference type="NCBI Taxonomy" id="873516"/>
    <lineage>
        <taxon>Bacteria</taxon>
        <taxon>Pseudomonadati</taxon>
        <taxon>Pseudomonadota</taxon>
        <taxon>Alphaproteobacteria</taxon>
        <taxon>Hyphomicrobiales</taxon>
        <taxon>Methylopilaceae</taxon>
        <taxon>Methylopila</taxon>
    </lineage>
</organism>
<evidence type="ECO:0000256" key="2">
    <source>
        <dbReference type="ARBA" id="ARBA00022519"/>
    </source>
</evidence>
<keyword evidence="2" id="KW-1003">Cell membrane</keyword>
<dbReference type="CDD" id="cd06225">
    <property type="entry name" value="HAMP"/>
    <property type="match status" value="1"/>
</dbReference>
<evidence type="ECO:0000259" key="7">
    <source>
        <dbReference type="PROSITE" id="PS50111"/>
    </source>
</evidence>
<dbReference type="InterPro" id="IPR004089">
    <property type="entry name" value="MCPsignal_dom"/>
</dbReference>
<reference evidence="11" key="1">
    <citation type="journal article" date="2019" name="Int. J. Syst. Evol. Microbiol.">
        <title>The Global Catalogue of Microorganisms (GCM) 10K type strain sequencing project: providing services to taxonomists for standard genome sequencing and annotation.</title>
        <authorList>
            <consortium name="The Broad Institute Genomics Platform"/>
            <consortium name="The Broad Institute Genome Sequencing Center for Infectious Disease"/>
            <person name="Wu L."/>
            <person name="Ma J."/>
        </authorList>
    </citation>
    <scope>NUCLEOTIDE SEQUENCE [LARGE SCALE GENOMIC DNA]</scope>
    <source>
        <strain evidence="11">KCTC 23707</strain>
    </source>
</reference>
<dbReference type="Pfam" id="PF00015">
    <property type="entry name" value="MCPsignal"/>
    <property type="match status" value="1"/>
</dbReference>
<keyword evidence="2" id="KW-0997">Cell inner membrane</keyword>
<evidence type="ECO:0000256" key="4">
    <source>
        <dbReference type="ARBA" id="ARBA00029447"/>
    </source>
</evidence>
<keyword evidence="6" id="KW-0472">Membrane</keyword>
<comment type="subcellular location">
    <subcellularLocation>
        <location evidence="1">Cell inner membrane</location>
        <topology evidence="1">Multi-pass membrane protein</topology>
    </subcellularLocation>
</comment>
<dbReference type="EMBL" id="JBHUER010000010">
    <property type="protein sequence ID" value="MFD1704317.1"/>
    <property type="molecule type" value="Genomic_DNA"/>
</dbReference>
<dbReference type="PROSITE" id="PS50885">
    <property type="entry name" value="HAMP"/>
    <property type="match status" value="1"/>
</dbReference>
<proteinExistence type="inferred from homology"/>
<comment type="similarity">
    <text evidence="4">Belongs to the methyl-accepting chemotaxis (MCP) protein family.</text>
</comment>
<dbReference type="PANTHER" id="PTHR32089">
    <property type="entry name" value="METHYL-ACCEPTING CHEMOTAXIS PROTEIN MCPB"/>
    <property type="match status" value="1"/>
</dbReference>
<comment type="caution">
    <text evidence="10">The sequence shown here is derived from an EMBL/GenBank/DDBJ whole genome shotgun (WGS) entry which is preliminary data.</text>
</comment>
<evidence type="ECO:0000256" key="3">
    <source>
        <dbReference type="ARBA" id="ARBA00023224"/>
    </source>
</evidence>
<dbReference type="PRINTS" id="PR00260">
    <property type="entry name" value="CHEMTRNSDUCR"/>
</dbReference>
<dbReference type="InterPro" id="IPR000727">
    <property type="entry name" value="T_SNARE_dom"/>
</dbReference>
<keyword evidence="11" id="KW-1185">Reference proteome</keyword>
<evidence type="ECO:0000313" key="10">
    <source>
        <dbReference type="EMBL" id="MFD1704317.1"/>
    </source>
</evidence>
<evidence type="ECO:0000259" key="8">
    <source>
        <dbReference type="PROSITE" id="PS50192"/>
    </source>
</evidence>
<dbReference type="RefSeq" id="WP_378800379.1">
    <property type="nucleotide sequence ID" value="NZ_JBHUER010000010.1"/>
</dbReference>
<dbReference type="InterPro" id="IPR003660">
    <property type="entry name" value="HAMP_dom"/>
</dbReference>
<dbReference type="SMART" id="SM00283">
    <property type="entry name" value="MA"/>
    <property type="match status" value="1"/>
</dbReference>
<dbReference type="Pfam" id="PF00672">
    <property type="entry name" value="HAMP"/>
    <property type="match status" value="1"/>
</dbReference>
<feature type="domain" description="T-SNARE coiled-coil homology" evidence="8">
    <location>
        <begin position="456"/>
        <end position="518"/>
    </location>
</feature>
<dbReference type="PANTHER" id="PTHR32089:SF112">
    <property type="entry name" value="LYSOZYME-LIKE PROTEIN-RELATED"/>
    <property type="match status" value="1"/>
</dbReference>
<dbReference type="SUPFAM" id="SSF58104">
    <property type="entry name" value="Methyl-accepting chemotaxis protein (MCP) signaling domain"/>
    <property type="match status" value="1"/>
</dbReference>
<dbReference type="InterPro" id="IPR004090">
    <property type="entry name" value="Chemotax_Me-accpt_rcpt"/>
</dbReference>
<dbReference type="Gene3D" id="1.10.287.950">
    <property type="entry name" value="Methyl-accepting chemotaxis protein"/>
    <property type="match status" value="1"/>
</dbReference>
<dbReference type="SMART" id="SM00304">
    <property type="entry name" value="HAMP"/>
    <property type="match status" value="1"/>
</dbReference>
<evidence type="ECO:0000256" key="1">
    <source>
        <dbReference type="ARBA" id="ARBA00004429"/>
    </source>
</evidence>
<evidence type="ECO:0000256" key="6">
    <source>
        <dbReference type="SAM" id="Phobius"/>
    </source>
</evidence>